<protein>
    <submittedName>
        <fullName evidence="5">NAD(P)-binding domain-containing protein</fullName>
    </submittedName>
</protein>
<dbReference type="Pfam" id="PF03446">
    <property type="entry name" value="NAD_binding_2"/>
    <property type="match status" value="1"/>
</dbReference>
<proteinExistence type="inferred from homology"/>
<accession>A0ABT2K3H4</accession>
<dbReference type="InterPro" id="IPR015815">
    <property type="entry name" value="HIBADH-related"/>
</dbReference>
<comment type="similarity">
    <text evidence="1">Belongs to the HIBADH-related family.</text>
</comment>
<evidence type="ECO:0000256" key="1">
    <source>
        <dbReference type="ARBA" id="ARBA00009080"/>
    </source>
</evidence>
<keyword evidence="2" id="KW-0560">Oxidoreductase</keyword>
<dbReference type="EMBL" id="JAJAGO010000026">
    <property type="protein sequence ID" value="MCT2594711.1"/>
    <property type="molecule type" value="Genomic_DNA"/>
</dbReference>
<dbReference type="InterPro" id="IPR013328">
    <property type="entry name" value="6PGD_dom2"/>
</dbReference>
<organism evidence="5 6">
    <name type="scientific">Streptomyces gossypii</name>
    <dbReference type="NCBI Taxonomy" id="2883101"/>
    <lineage>
        <taxon>Bacteria</taxon>
        <taxon>Bacillati</taxon>
        <taxon>Actinomycetota</taxon>
        <taxon>Actinomycetes</taxon>
        <taxon>Kitasatosporales</taxon>
        <taxon>Streptomycetaceae</taxon>
        <taxon>Streptomyces</taxon>
    </lineage>
</organism>
<sequence>MPENENAYEGEEGAAVAVIGLGQMGARLAEAFLAAGFATTVWNRTAAKADALVARGAVRAGTPTEAAEAAALVVVCLPDYDTVRELLAPVERSLRGRVLVNLTSGTPDSARTMSERVTALGADYLDGAAMSGTRLVGRPEALFVFSGSGEAFRTHRPVLASLGNPVHLGGEPGLAAVYDTALFGLAWGALAGFYHAVALAGAEGVDPAAFAEVAAGHMPFVTSLMTDHARQIGDGEYPDADGTVAVHAAAMAHLADTSRALGVHTDVPDLARLLLERANLAGHGADGIASVVETLSKRRGAARP</sequence>
<dbReference type="RefSeq" id="WP_260222065.1">
    <property type="nucleotide sequence ID" value="NZ_JAJAGO010000026.1"/>
</dbReference>
<dbReference type="PANTHER" id="PTHR43580">
    <property type="entry name" value="OXIDOREDUCTASE GLYR1-RELATED"/>
    <property type="match status" value="1"/>
</dbReference>
<dbReference type="Gene3D" id="1.10.1040.10">
    <property type="entry name" value="N-(1-d-carboxylethyl)-l-norvaline Dehydrogenase, domain 2"/>
    <property type="match status" value="1"/>
</dbReference>
<dbReference type="InterPro" id="IPR006115">
    <property type="entry name" value="6PGDH_NADP-bd"/>
</dbReference>
<dbReference type="SUPFAM" id="SSF51735">
    <property type="entry name" value="NAD(P)-binding Rossmann-fold domains"/>
    <property type="match status" value="1"/>
</dbReference>
<dbReference type="Pfam" id="PF21761">
    <property type="entry name" value="RedAm-like_C"/>
    <property type="match status" value="1"/>
</dbReference>
<evidence type="ECO:0000259" key="4">
    <source>
        <dbReference type="Pfam" id="PF21761"/>
    </source>
</evidence>
<dbReference type="Proteomes" id="UP001156389">
    <property type="component" value="Unassembled WGS sequence"/>
</dbReference>
<keyword evidence="6" id="KW-1185">Reference proteome</keyword>
<dbReference type="PANTHER" id="PTHR43580:SF2">
    <property type="entry name" value="CYTOKINE-LIKE NUCLEAR FACTOR N-PAC"/>
    <property type="match status" value="1"/>
</dbReference>
<feature type="domain" description="6-phosphogluconate dehydrogenase NADP-binding" evidence="3">
    <location>
        <begin position="16"/>
        <end position="167"/>
    </location>
</feature>
<evidence type="ECO:0000313" key="5">
    <source>
        <dbReference type="EMBL" id="MCT2594711.1"/>
    </source>
</evidence>
<evidence type="ECO:0000256" key="2">
    <source>
        <dbReference type="ARBA" id="ARBA00023002"/>
    </source>
</evidence>
<dbReference type="InterPro" id="IPR051265">
    <property type="entry name" value="HIBADH-related_NP60_sf"/>
</dbReference>
<feature type="domain" description="NADPH-dependent reductive aminase-like C-terminal" evidence="4">
    <location>
        <begin position="171"/>
        <end position="296"/>
    </location>
</feature>
<dbReference type="InterPro" id="IPR048666">
    <property type="entry name" value="RedAm-like_C"/>
</dbReference>
<evidence type="ECO:0000313" key="6">
    <source>
        <dbReference type="Proteomes" id="UP001156389"/>
    </source>
</evidence>
<evidence type="ECO:0000259" key="3">
    <source>
        <dbReference type="Pfam" id="PF03446"/>
    </source>
</evidence>
<gene>
    <name evidence="5" type="ORF">LHJ74_33175</name>
</gene>
<name>A0ABT2K3H4_9ACTN</name>
<dbReference type="Gene3D" id="3.40.50.720">
    <property type="entry name" value="NAD(P)-binding Rossmann-like Domain"/>
    <property type="match status" value="1"/>
</dbReference>
<reference evidence="5 6" key="1">
    <citation type="submission" date="2021-10" db="EMBL/GenBank/DDBJ databases">
        <title>Streptomyces gossypii sp. nov., isolated from soil collected from cotton field.</title>
        <authorList>
            <person name="Ge X."/>
            <person name="Chen X."/>
            <person name="Liu W."/>
        </authorList>
    </citation>
    <scope>NUCLEOTIDE SEQUENCE [LARGE SCALE GENOMIC DNA]</scope>
    <source>
        <strain evidence="5 6">N2-109</strain>
    </source>
</reference>
<dbReference type="PIRSF" id="PIRSF000103">
    <property type="entry name" value="HIBADH"/>
    <property type="match status" value="1"/>
</dbReference>
<dbReference type="InterPro" id="IPR036291">
    <property type="entry name" value="NAD(P)-bd_dom_sf"/>
</dbReference>
<comment type="caution">
    <text evidence="5">The sequence shown here is derived from an EMBL/GenBank/DDBJ whole genome shotgun (WGS) entry which is preliminary data.</text>
</comment>